<dbReference type="AlphaFoldDB" id="A0AAW0CZW3"/>
<evidence type="ECO:0000313" key="6">
    <source>
        <dbReference type="Proteomes" id="UP001383192"/>
    </source>
</evidence>
<sequence length="663" mass="75165">MASEDHSELTSLFSSASTYNTTSTIPGLGSVSGKAIKRIGQAVVNQVDQILARRRLAQIERYFTNRGSGSPLALEDTGKVYDDLLELSRSVYDYRFRTKAFRIVMAEIGSMKADDLAASVIRRGSTMETYLHLSEVLGCLWNKGVGSITENPPPYTVENDDSITKEQELAHLTEGYEAYVSSFPRHLQLFGMPRFFFFSPLVLYLAHVAALGTHEHSRVIFQLDIINFLRTLGLSEPTNQIREALAPRILLYTLMTKLKSSPDSVLYPSIAKYFWRLNSKARDSPQRVLNGLWSWAQKDDNFGQDSVDFKLKVKSSECVDILDKSSSDGLRYVESDEVDISIIGQDTHEIRSWLTKVQARDSGLESHERDSELSAISATTMDSILLSLLDLPSSCWADGEGSLFIGTLESVLLPDSEFRVKVVRVIQAMRDFGYRVSSIQRHLMYNHKSNARTEYLLDLLTRAEADASTISLESEQNIVRSYLVESDIEVTLNLDDRRYRIFAGSMQNLRKPRLHTQIYTPIVVVYVASLSEYDVTGSRSLEARLVNFRRLCESTLPHNVPIVLFLTDKWLFQSKMRRSPIKEHFPSYDGGDDIASGCDYFEQLFATHSHRTFNLNLYMRTIIQGLDAEHIHEVVLDLHQKLSQARRRLLGYPEDDAVSSVLD</sequence>
<dbReference type="GO" id="GO:0031683">
    <property type="term" value="F:G-protein beta/gamma-subunit complex binding"/>
    <property type="evidence" value="ECO:0007669"/>
    <property type="project" value="InterPro"/>
</dbReference>
<dbReference type="PANTHER" id="PTHR10218:SF302">
    <property type="entry name" value="GUANINE NUCLEOTIDE-BINDING PROTEIN ALPHA-5 SUBUNIT"/>
    <property type="match status" value="1"/>
</dbReference>
<dbReference type="GO" id="GO:0005834">
    <property type="term" value="C:heterotrimeric G-protein complex"/>
    <property type="evidence" value="ECO:0007669"/>
    <property type="project" value="TreeGrafter"/>
</dbReference>
<evidence type="ECO:0000256" key="4">
    <source>
        <dbReference type="ARBA" id="ARBA00023224"/>
    </source>
</evidence>
<gene>
    <name evidence="5" type="ORF">VNI00_008144</name>
</gene>
<dbReference type="SMART" id="SM00275">
    <property type="entry name" value="G_alpha"/>
    <property type="match status" value="1"/>
</dbReference>
<evidence type="ECO:0000256" key="1">
    <source>
        <dbReference type="ARBA" id="ARBA00022723"/>
    </source>
</evidence>
<dbReference type="Gene3D" id="3.40.50.300">
    <property type="entry name" value="P-loop containing nucleotide triphosphate hydrolases"/>
    <property type="match status" value="1"/>
</dbReference>
<dbReference type="EMBL" id="JAYKXP010000027">
    <property type="protein sequence ID" value="KAK7043976.1"/>
    <property type="molecule type" value="Genomic_DNA"/>
</dbReference>
<keyword evidence="1" id="KW-0479">Metal-binding</keyword>
<organism evidence="5 6">
    <name type="scientific">Paramarasmius palmivorus</name>
    <dbReference type="NCBI Taxonomy" id="297713"/>
    <lineage>
        <taxon>Eukaryota</taxon>
        <taxon>Fungi</taxon>
        <taxon>Dikarya</taxon>
        <taxon>Basidiomycota</taxon>
        <taxon>Agaricomycotina</taxon>
        <taxon>Agaricomycetes</taxon>
        <taxon>Agaricomycetidae</taxon>
        <taxon>Agaricales</taxon>
        <taxon>Marasmiineae</taxon>
        <taxon>Marasmiaceae</taxon>
        <taxon>Paramarasmius</taxon>
    </lineage>
</organism>
<dbReference type="GO" id="GO:0046872">
    <property type="term" value="F:metal ion binding"/>
    <property type="evidence" value="ECO:0007669"/>
    <property type="project" value="UniProtKB-KW"/>
</dbReference>
<dbReference type="GO" id="GO:0005525">
    <property type="term" value="F:GTP binding"/>
    <property type="evidence" value="ECO:0007669"/>
    <property type="project" value="UniProtKB-KW"/>
</dbReference>
<dbReference type="GO" id="GO:0007188">
    <property type="term" value="P:adenylate cyclase-modulating G protein-coupled receptor signaling pathway"/>
    <property type="evidence" value="ECO:0007669"/>
    <property type="project" value="TreeGrafter"/>
</dbReference>
<evidence type="ECO:0000256" key="2">
    <source>
        <dbReference type="ARBA" id="ARBA00022741"/>
    </source>
</evidence>
<dbReference type="PANTHER" id="PTHR10218">
    <property type="entry name" value="GTP-BINDING PROTEIN ALPHA SUBUNIT"/>
    <property type="match status" value="1"/>
</dbReference>
<protein>
    <submittedName>
        <fullName evidence="5">Uncharacterized protein</fullName>
    </submittedName>
</protein>
<dbReference type="Gene3D" id="1.10.400.10">
    <property type="entry name" value="GI Alpha 1, domain 2-like"/>
    <property type="match status" value="1"/>
</dbReference>
<evidence type="ECO:0000256" key="3">
    <source>
        <dbReference type="ARBA" id="ARBA00023134"/>
    </source>
</evidence>
<keyword evidence="3" id="KW-0342">GTP-binding</keyword>
<comment type="caution">
    <text evidence="5">The sequence shown here is derived from an EMBL/GenBank/DDBJ whole genome shotgun (WGS) entry which is preliminary data.</text>
</comment>
<keyword evidence="4" id="KW-0807">Transducer</keyword>
<accession>A0AAW0CZW3</accession>
<dbReference type="InterPro" id="IPR011025">
    <property type="entry name" value="GproteinA_insert"/>
</dbReference>
<dbReference type="Pfam" id="PF00503">
    <property type="entry name" value="G-alpha"/>
    <property type="match status" value="1"/>
</dbReference>
<dbReference type="GO" id="GO:0003924">
    <property type="term" value="F:GTPase activity"/>
    <property type="evidence" value="ECO:0007669"/>
    <property type="project" value="InterPro"/>
</dbReference>
<evidence type="ECO:0000313" key="5">
    <source>
        <dbReference type="EMBL" id="KAK7043976.1"/>
    </source>
</evidence>
<dbReference type="GO" id="GO:0001664">
    <property type="term" value="F:G protein-coupled receptor binding"/>
    <property type="evidence" value="ECO:0007669"/>
    <property type="project" value="TreeGrafter"/>
</dbReference>
<keyword evidence="6" id="KW-1185">Reference proteome</keyword>
<dbReference type="InterPro" id="IPR001019">
    <property type="entry name" value="Gprotein_alpha_su"/>
</dbReference>
<dbReference type="GO" id="GO:0005737">
    <property type="term" value="C:cytoplasm"/>
    <property type="evidence" value="ECO:0007669"/>
    <property type="project" value="TreeGrafter"/>
</dbReference>
<reference evidence="5 6" key="1">
    <citation type="submission" date="2024-01" db="EMBL/GenBank/DDBJ databases">
        <title>A draft genome for a cacao thread blight-causing isolate of Paramarasmius palmivorus.</title>
        <authorList>
            <person name="Baruah I.K."/>
            <person name="Bukari Y."/>
            <person name="Amoako-Attah I."/>
            <person name="Meinhardt L.W."/>
            <person name="Bailey B.A."/>
            <person name="Cohen S.P."/>
        </authorList>
    </citation>
    <scope>NUCLEOTIDE SEQUENCE [LARGE SCALE GENOMIC DNA]</scope>
    <source>
        <strain evidence="5 6">GH-12</strain>
    </source>
</reference>
<proteinExistence type="predicted"/>
<keyword evidence="2" id="KW-0547">Nucleotide-binding</keyword>
<dbReference type="InterPro" id="IPR027417">
    <property type="entry name" value="P-loop_NTPase"/>
</dbReference>
<dbReference type="Proteomes" id="UP001383192">
    <property type="component" value="Unassembled WGS sequence"/>
</dbReference>
<name>A0AAW0CZW3_9AGAR</name>